<dbReference type="Pfam" id="PF19645">
    <property type="entry name" value="DUF6148"/>
    <property type="match status" value="1"/>
</dbReference>
<proteinExistence type="predicted"/>
<reference evidence="1 2" key="1">
    <citation type="submission" date="2019-05" db="EMBL/GenBank/DDBJ databases">
        <authorList>
            <person name="Schori C."/>
            <person name="Ahrens C."/>
        </authorList>
    </citation>
    <scope>NUCLEOTIDE SEQUENCE [LARGE SCALE GENOMIC DNA]</scope>
    <source>
        <strain evidence="1 2">DSM 10702</strain>
    </source>
</reference>
<gene>
    <name evidence="1" type="ORF">FF104_12655</name>
</gene>
<evidence type="ECO:0000313" key="2">
    <source>
        <dbReference type="Proteomes" id="UP000515243"/>
    </source>
</evidence>
<dbReference type="Proteomes" id="UP000515243">
    <property type="component" value="Chromosome 1"/>
</dbReference>
<dbReference type="RefSeq" id="WP_035762755.1">
    <property type="nucleotide sequence ID" value="NZ_AP019716.1"/>
</dbReference>
<accession>A0AAP9RFM7</accession>
<sequence>MVFNIETCREHLDAWLKAELAVCNGQSYSIAGRTLTRANLSSIKAQIDYWKSELAKANNIEKRRGRNRVFRIVPRDL</sequence>
<organism evidence="1 2">
    <name type="scientific">Clostridium butyricum</name>
    <dbReference type="NCBI Taxonomy" id="1492"/>
    <lineage>
        <taxon>Bacteria</taxon>
        <taxon>Bacillati</taxon>
        <taxon>Bacillota</taxon>
        <taxon>Clostridia</taxon>
        <taxon>Eubacteriales</taxon>
        <taxon>Clostridiaceae</taxon>
        <taxon>Clostridium</taxon>
    </lineage>
</organism>
<evidence type="ECO:0000313" key="1">
    <source>
        <dbReference type="EMBL" id="QMW91788.1"/>
    </source>
</evidence>
<name>A0AAP9RFM7_CLOBU</name>
<dbReference type="GeneID" id="92945028"/>
<dbReference type="AlphaFoldDB" id="A0AAP9RFM7"/>
<dbReference type="InterPro" id="IPR046146">
    <property type="entry name" value="DUF6148"/>
</dbReference>
<dbReference type="EMBL" id="CP040626">
    <property type="protein sequence ID" value="QMW91788.1"/>
    <property type="molecule type" value="Genomic_DNA"/>
</dbReference>
<protein>
    <submittedName>
        <fullName evidence="1">Uncharacterized protein</fullName>
    </submittedName>
</protein>